<evidence type="ECO:0000259" key="10">
    <source>
        <dbReference type="PROSITE" id="PS50893"/>
    </source>
</evidence>
<feature type="domain" description="ABC transmembrane type-1" evidence="11">
    <location>
        <begin position="25"/>
        <end position="307"/>
    </location>
</feature>
<proteinExistence type="predicted"/>
<sequence length="583" mass="63636">MNPKKESPLKRIWGLAKSEHKRLKLSILLAILGVASGFIPYFCAGKIIIMLLNGTAERNNCIPWLVLALAGSIGKVLLVTYSTSQSHIATYAVLAEVRNKCVHKLTNLSMGTLQNQSLGRWKGILVDQIESMETTLAHLLPEMTSNLLAPLLLLAVLFTIDWKMALISVATLPVGMIFMMAAMKNYPQKYQESVQTGKKMNDAIVEYVNGIEVIKAFNQGKEAYAGYVEAVNANAGFYYKWMKSAQFGMACYRNFSPAVLLGVLPAGMGFYLNGSLSSSQFIMVMILSMGIVGPIIAASNFVDSLAQTGTIIESIETILDAGEQHHPKEYVKLSGTDIEMEHVSFAYEEGKESILRDVSLTIRQGTVNALVGPSGGGKSTITKLIAGFWDTDQGMIRIGKKDIRQIPLAQISEQIAYVSQDNFLFDDTIRENIRMGKENATDKEVEEVAKKAGCDGFIRKLEHGYDTTTGGGGAHLSGGERQRIAIARAMLKDAPIVILDEATAYIDPENEAIIQKAISRLVQGKTLIMIAHRLSTVIGAGQILLVDQGKISGTGTHDELLKQSALYRNMWNAHIGAKDGEQV</sequence>
<dbReference type="EMBL" id="FRAC01000019">
    <property type="protein sequence ID" value="SHK89832.1"/>
    <property type="molecule type" value="Genomic_DNA"/>
</dbReference>
<dbReference type="SMART" id="SM00382">
    <property type="entry name" value="AAA"/>
    <property type="match status" value="1"/>
</dbReference>
<dbReference type="Proteomes" id="UP000184386">
    <property type="component" value="Unassembled WGS sequence"/>
</dbReference>
<feature type="transmembrane region" description="Helical" evidence="9">
    <location>
        <begin position="164"/>
        <end position="183"/>
    </location>
</feature>
<evidence type="ECO:0000313" key="12">
    <source>
        <dbReference type="EMBL" id="SHK89832.1"/>
    </source>
</evidence>
<dbReference type="SUPFAM" id="SSF90123">
    <property type="entry name" value="ABC transporter transmembrane region"/>
    <property type="match status" value="1"/>
</dbReference>
<feature type="domain" description="ABC transporter" evidence="10">
    <location>
        <begin position="338"/>
        <end position="573"/>
    </location>
</feature>
<keyword evidence="6 12" id="KW-0067">ATP-binding</keyword>
<dbReference type="PANTHER" id="PTHR24221:SF397">
    <property type="entry name" value="ABC TRANSPORTER, ATP-BINDING TRANSMEMBRANE PROTEIN"/>
    <property type="match status" value="1"/>
</dbReference>
<evidence type="ECO:0000256" key="7">
    <source>
        <dbReference type="ARBA" id="ARBA00022989"/>
    </source>
</evidence>
<dbReference type="InterPro" id="IPR011527">
    <property type="entry name" value="ABC1_TM_dom"/>
</dbReference>
<feature type="transmembrane region" description="Helical" evidence="9">
    <location>
        <begin position="250"/>
        <end position="272"/>
    </location>
</feature>
<evidence type="ECO:0000256" key="4">
    <source>
        <dbReference type="ARBA" id="ARBA00022692"/>
    </source>
</evidence>
<dbReference type="PROSITE" id="PS00211">
    <property type="entry name" value="ABC_TRANSPORTER_1"/>
    <property type="match status" value="1"/>
</dbReference>
<keyword evidence="3" id="KW-1003">Cell membrane</keyword>
<reference evidence="12 13" key="1">
    <citation type="submission" date="2016-11" db="EMBL/GenBank/DDBJ databases">
        <authorList>
            <person name="Jaros S."/>
            <person name="Januszkiewicz K."/>
            <person name="Wedrychowicz H."/>
        </authorList>
    </citation>
    <scope>NUCLEOTIDE SEQUENCE [LARGE SCALE GENOMIC DNA]</scope>
    <source>
        <strain evidence="12 13">DSM 15929</strain>
    </source>
</reference>
<dbReference type="InterPro" id="IPR017871">
    <property type="entry name" value="ABC_transporter-like_CS"/>
</dbReference>
<dbReference type="RefSeq" id="WP_073278246.1">
    <property type="nucleotide sequence ID" value="NZ_FRAC01000019.1"/>
</dbReference>
<dbReference type="Gene3D" id="3.40.50.300">
    <property type="entry name" value="P-loop containing nucleotide triphosphate hydrolases"/>
    <property type="match status" value="1"/>
</dbReference>
<organism evidence="12 13">
    <name type="scientific">Anaerocolumna jejuensis DSM 15929</name>
    <dbReference type="NCBI Taxonomy" id="1121322"/>
    <lineage>
        <taxon>Bacteria</taxon>
        <taxon>Bacillati</taxon>
        <taxon>Bacillota</taxon>
        <taxon>Clostridia</taxon>
        <taxon>Lachnospirales</taxon>
        <taxon>Lachnospiraceae</taxon>
        <taxon>Anaerocolumna</taxon>
    </lineage>
</organism>
<dbReference type="InterPro" id="IPR003593">
    <property type="entry name" value="AAA+_ATPase"/>
</dbReference>
<evidence type="ECO:0000259" key="11">
    <source>
        <dbReference type="PROSITE" id="PS50929"/>
    </source>
</evidence>
<dbReference type="InterPro" id="IPR003439">
    <property type="entry name" value="ABC_transporter-like_ATP-bd"/>
</dbReference>
<keyword evidence="4 9" id="KW-0812">Transmembrane</keyword>
<dbReference type="PROSITE" id="PS50893">
    <property type="entry name" value="ABC_TRANSPORTER_2"/>
    <property type="match status" value="1"/>
</dbReference>
<evidence type="ECO:0000256" key="8">
    <source>
        <dbReference type="ARBA" id="ARBA00023136"/>
    </source>
</evidence>
<dbReference type="Gene3D" id="1.20.1560.10">
    <property type="entry name" value="ABC transporter type 1, transmembrane domain"/>
    <property type="match status" value="1"/>
</dbReference>
<evidence type="ECO:0000313" key="13">
    <source>
        <dbReference type="Proteomes" id="UP000184386"/>
    </source>
</evidence>
<dbReference type="STRING" id="1121322.SAMN02745136_03617"/>
<dbReference type="InterPro" id="IPR036640">
    <property type="entry name" value="ABC1_TM_sf"/>
</dbReference>
<evidence type="ECO:0000256" key="9">
    <source>
        <dbReference type="SAM" id="Phobius"/>
    </source>
</evidence>
<dbReference type="GO" id="GO:0005524">
    <property type="term" value="F:ATP binding"/>
    <property type="evidence" value="ECO:0007669"/>
    <property type="project" value="UniProtKB-KW"/>
</dbReference>
<dbReference type="GO" id="GO:0140359">
    <property type="term" value="F:ABC-type transporter activity"/>
    <property type="evidence" value="ECO:0007669"/>
    <property type="project" value="InterPro"/>
</dbReference>
<comment type="subcellular location">
    <subcellularLocation>
        <location evidence="1">Cell membrane</location>
        <topology evidence="1">Multi-pass membrane protein</topology>
    </subcellularLocation>
</comment>
<dbReference type="GO" id="GO:0005886">
    <property type="term" value="C:plasma membrane"/>
    <property type="evidence" value="ECO:0007669"/>
    <property type="project" value="UniProtKB-SubCell"/>
</dbReference>
<evidence type="ECO:0000256" key="1">
    <source>
        <dbReference type="ARBA" id="ARBA00004651"/>
    </source>
</evidence>
<gene>
    <name evidence="12" type="ORF">SAMN02745136_03617</name>
</gene>
<evidence type="ECO:0000256" key="3">
    <source>
        <dbReference type="ARBA" id="ARBA00022475"/>
    </source>
</evidence>
<keyword evidence="7 9" id="KW-1133">Transmembrane helix</keyword>
<evidence type="ECO:0000256" key="2">
    <source>
        <dbReference type="ARBA" id="ARBA00022448"/>
    </source>
</evidence>
<keyword evidence="5" id="KW-0547">Nucleotide-binding</keyword>
<feature type="transmembrane region" description="Helical" evidence="9">
    <location>
        <begin position="278"/>
        <end position="298"/>
    </location>
</feature>
<dbReference type="SUPFAM" id="SSF52540">
    <property type="entry name" value="P-loop containing nucleoside triphosphate hydrolases"/>
    <property type="match status" value="1"/>
</dbReference>
<dbReference type="GO" id="GO:0034040">
    <property type="term" value="F:ATPase-coupled lipid transmembrane transporter activity"/>
    <property type="evidence" value="ECO:0007669"/>
    <property type="project" value="TreeGrafter"/>
</dbReference>
<dbReference type="PROSITE" id="PS50929">
    <property type="entry name" value="ABC_TM1F"/>
    <property type="match status" value="1"/>
</dbReference>
<dbReference type="FunFam" id="3.40.50.300:FF:000221">
    <property type="entry name" value="Multidrug ABC transporter ATP-binding protein"/>
    <property type="match status" value="1"/>
</dbReference>
<evidence type="ECO:0000256" key="6">
    <source>
        <dbReference type="ARBA" id="ARBA00022840"/>
    </source>
</evidence>
<accession>A0A1M6W7R6</accession>
<dbReference type="Pfam" id="PF00664">
    <property type="entry name" value="ABC_membrane"/>
    <property type="match status" value="1"/>
</dbReference>
<evidence type="ECO:0000256" key="5">
    <source>
        <dbReference type="ARBA" id="ARBA00022741"/>
    </source>
</evidence>
<feature type="transmembrane region" description="Helical" evidence="9">
    <location>
        <begin position="27"/>
        <end position="50"/>
    </location>
</feature>
<dbReference type="InterPro" id="IPR027417">
    <property type="entry name" value="P-loop_NTPase"/>
</dbReference>
<keyword evidence="2" id="KW-0813">Transport</keyword>
<dbReference type="AlphaFoldDB" id="A0A1M6W7R6"/>
<dbReference type="PANTHER" id="PTHR24221">
    <property type="entry name" value="ATP-BINDING CASSETTE SUB-FAMILY B"/>
    <property type="match status" value="1"/>
</dbReference>
<feature type="transmembrane region" description="Helical" evidence="9">
    <location>
        <begin position="62"/>
        <end position="81"/>
    </location>
</feature>
<protein>
    <submittedName>
        <fullName evidence="12">ATP-binding cassette, subfamily B</fullName>
    </submittedName>
</protein>
<keyword evidence="8 9" id="KW-0472">Membrane</keyword>
<dbReference type="OrthoDB" id="9762778at2"/>
<name>A0A1M6W7R6_9FIRM</name>
<dbReference type="InterPro" id="IPR039421">
    <property type="entry name" value="Type_1_exporter"/>
</dbReference>
<dbReference type="GO" id="GO:0016887">
    <property type="term" value="F:ATP hydrolysis activity"/>
    <property type="evidence" value="ECO:0007669"/>
    <property type="project" value="InterPro"/>
</dbReference>
<dbReference type="Pfam" id="PF00005">
    <property type="entry name" value="ABC_tran"/>
    <property type="match status" value="1"/>
</dbReference>
<keyword evidence="13" id="KW-1185">Reference proteome</keyword>